<organism evidence="7 8">
    <name type="scientific">Microtus ochrogaster</name>
    <name type="common">Prairie vole</name>
    <dbReference type="NCBI Taxonomy" id="79684"/>
    <lineage>
        <taxon>Eukaryota</taxon>
        <taxon>Metazoa</taxon>
        <taxon>Chordata</taxon>
        <taxon>Craniata</taxon>
        <taxon>Vertebrata</taxon>
        <taxon>Euteleostomi</taxon>
        <taxon>Mammalia</taxon>
        <taxon>Eutheria</taxon>
        <taxon>Euarchontoglires</taxon>
        <taxon>Glires</taxon>
        <taxon>Rodentia</taxon>
        <taxon>Myomorpha</taxon>
        <taxon>Muroidea</taxon>
        <taxon>Cricetidae</taxon>
        <taxon>Arvicolinae</taxon>
        <taxon>Microtus</taxon>
    </lineage>
</organism>
<dbReference type="Pfam" id="PF20634">
    <property type="entry name" value="IFNGR1_transm"/>
    <property type="match status" value="1"/>
</dbReference>
<keyword evidence="3" id="KW-0472">Membrane</keyword>
<comment type="similarity">
    <text evidence="1">Belongs to the type II cytokine receptor family.</text>
</comment>
<accession>A0ABM1UJX7</accession>
<keyword evidence="3" id="KW-0812">Transmembrane</keyword>
<feature type="transmembrane region" description="Helical" evidence="3">
    <location>
        <begin position="282"/>
        <end position="303"/>
    </location>
</feature>
<protein>
    <submittedName>
        <fullName evidence="8">Interferon gamma receptor 1 isoform X1</fullName>
    </submittedName>
</protein>
<dbReference type="Pfam" id="PF07140">
    <property type="entry name" value="IFNGR1_D2"/>
    <property type="match status" value="1"/>
</dbReference>
<dbReference type="Gene3D" id="2.60.40.10">
    <property type="entry name" value="Immunoglobulins"/>
    <property type="match status" value="2"/>
</dbReference>
<reference evidence="8" key="1">
    <citation type="submission" date="2025-08" db="UniProtKB">
        <authorList>
            <consortium name="RefSeq"/>
        </authorList>
    </citation>
    <scope>IDENTIFICATION</scope>
</reference>
<dbReference type="GeneID" id="101997002"/>
<evidence type="ECO:0000313" key="8">
    <source>
        <dbReference type="RefSeq" id="XP_026642289.1"/>
    </source>
</evidence>
<dbReference type="InterPro" id="IPR008355">
    <property type="entry name" value="Interferon_gamma_rcpt_asu"/>
</dbReference>
<dbReference type="InterPro" id="IPR003961">
    <property type="entry name" value="FN3_dom"/>
</dbReference>
<feature type="compositionally biased region" description="Basic and acidic residues" evidence="2">
    <location>
        <begin position="454"/>
        <end position="464"/>
    </location>
</feature>
<keyword evidence="3" id="KW-1133">Transmembrane helix</keyword>
<keyword evidence="8" id="KW-0675">Receptor</keyword>
<keyword evidence="4" id="KW-0732">Signal</keyword>
<dbReference type="InterPro" id="IPR013783">
    <property type="entry name" value="Ig-like_fold"/>
</dbReference>
<dbReference type="InterPro" id="IPR021126">
    <property type="entry name" value="IFN_gamma_rc_D2_pox/mammal"/>
</dbReference>
<name>A0ABM1UJX7_MICOH</name>
<dbReference type="Pfam" id="PF01108">
    <property type="entry name" value="Tissue_fac"/>
    <property type="match status" value="1"/>
</dbReference>
<feature type="region of interest" description="Disordered" evidence="2">
    <location>
        <begin position="361"/>
        <end position="471"/>
    </location>
</feature>
<dbReference type="PRINTS" id="PR01777">
    <property type="entry name" value="INTERFERONGR"/>
</dbReference>
<evidence type="ECO:0000256" key="1">
    <source>
        <dbReference type="ARBA" id="ARBA00005399"/>
    </source>
</evidence>
<feature type="chain" id="PRO_5046214039" evidence="4">
    <location>
        <begin position="23"/>
        <end position="505"/>
    </location>
</feature>
<feature type="compositionally biased region" description="Polar residues" evidence="2">
    <location>
        <begin position="413"/>
        <end position="424"/>
    </location>
</feature>
<evidence type="ECO:0000256" key="3">
    <source>
        <dbReference type="SAM" id="Phobius"/>
    </source>
</evidence>
<evidence type="ECO:0000256" key="4">
    <source>
        <dbReference type="SAM" id="SignalP"/>
    </source>
</evidence>
<dbReference type="RefSeq" id="XP_026642289.1">
    <property type="nucleotide sequence ID" value="XM_026786488.1"/>
</dbReference>
<feature type="signal peptide" evidence="4">
    <location>
        <begin position="1"/>
        <end position="22"/>
    </location>
</feature>
<evidence type="ECO:0000313" key="7">
    <source>
        <dbReference type="Proteomes" id="UP000694915"/>
    </source>
</evidence>
<evidence type="ECO:0000259" key="5">
    <source>
        <dbReference type="Pfam" id="PF01108"/>
    </source>
</evidence>
<dbReference type="Proteomes" id="UP000694915">
    <property type="component" value="Linkage group LG4"/>
</dbReference>
<dbReference type="InterPro" id="IPR036116">
    <property type="entry name" value="FN3_sf"/>
</dbReference>
<proteinExistence type="inferred from homology"/>
<dbReference type="SUPFAM" id="SSF49265">
    <property type="entry name" value="Fibronectin type III"/>
    <property type="match status" value="2"/>
</dbReference>
<dbReference type="InterPro" id="IPR050650">
    <property type="entry name" value="Type-II_Cytokine-TF_Rcpt"/>
</dbReference>
<gene>
    <name evidence="8" type="primary">Ifngr1</name>
</gene>
<feature type="domain" description="Fibronectin type-III" evidence="5">
    <location>
        <begin position="10"/>
        <end position="118"/>
    </location>
</feature>
<dbReference type="PANTHER" id="PTHR20859">
    <property type="entry name" value="INTERFERON/INTERLEUKIN RECEPTOR"/>
    <property type="match status" value="1"/>
</dbReference>
<dbReference type="PANTHER" id="PTHR20859:SF5">
    <property type="entry name" value="INTERFERON GAMMA RECEPTOR 1"/>
    <property type="match status" value="1"/>
</dbReference>
<keyword evidence="7" id="KW-1185">Reference proteome</keyword>
<evidence type="ECO:0000256" key="2">
    <source>
        <dbReference type="SAM" id="MobiDB-lite"/>
    </source>
</evidence>
<sequence length="505" mass="55173">MDPLVATSSMILLVVLMLSAEAASRAVTSTEDPETPSVPAPTNVLITSYNLNPVLCWKYQNMPQTPTFTAQIKNYGKGWIDSCTNVSGHCCNIYGQIEDPEASVWARVKANLGQKESAYAESAEFVLCRHGKVGAPALDISVKGDQLVVNVFHPAVVINGKQYGVMYDDDSACYTFSYTLYVRKFINGEVLYTNHKIDMNNCDEDGCQFNISVSALDSRYCVSVNGHSEYWDIMTNKSEDVCVSLVHNSRKGESSGFYVNNSKNGEKVPHVKHFTFLTEDSIWILVVATLTLFLIVILVFAYWQMKKNPCKRKSITLPKSLLSVVKNATSETKPESKYTSLVTSCQPTVLENETVVCEERLSTVALPGDPGTTEHEKLSSEAETMIPEGSTAVAPDSPPTPIQRGSSSLLSSNQSEPCSLTPYHSRSGSDSGLVGSGSSITDSEFLLHSNPETKTPEQEPEPMRKAPTSFGYDKPHVLVDVLVDGGDGKESLIGYRLPTDAKEPS</sequence>
<evidence type="ECO:0000259" key="6">
    <source>
        <dbReference type="Pfam" id="PF07140"/>
    </source>
</evidence>
<feature type="compositionally biased region" description="Low complexity" evidence="2">
    <location>
        <begin position="425"/>
        <end position="439"/>
    </location>
</feature>
<feature type="domain" description="Interferon gamma receptor D2" evidence="6">
    <location>
        <begin position="138"/>
        <end position="245"/>
    </location>
</feature>